<evidence type="ECO:0000313" key="1">
    <source>
        <dbReference type="EMBL" id="MST56874.1"/>
    </source>
</evidence>
<keyword evidence="2" id="KW-1185">Reference proteome</keyword>
<organism evidence="1 2">
    <name type="scientific">Waltera intestinalis</name>
    <dbReference type="NCBI Taxonomy" id="2606635"/>
    <lineage>
        <taxon>Bacteria</taxon>
        <taxon>Bacillati</taxon>
        <taxon>Bacillota</taxon>
        <taxon>Clostridia</taxon>
        <taxon>Lachnospirales</taxon>
        <taxon>Lachnospiraceae</taxon>
        <taxon>Waltera</taxon>
    </lineage>
</organism>
<evidence type="ECO:0000313" key="2">
    <source>
        <dbReference type="Proteomes" id="UP000476055"/>
    </source>
</evidence>
<gene>
    <name evidence="1" type="ORF">FYJ59_01175</name>
</gene>
<protein>
    <submittedName>
        <fullName evidence="1">Uncharacterized protein</fullName>
    </submittedName>
</protein>
<dbReference type="Pfam" id="PF20118">
    <property type="entry name" value="DUF6508"/>
    <property type="match status" value="1"/>
</dbReference>
<dbReference type="AlphaFoldDB" id="A0A6L5YEZ9"/>
<dbReference type="Gene3D" id="3.40.1350.10">
    <property type="match status" value="1"/>
</dbReference>
<dbReference type="InterPro" id="IPR045425">
    <property type="entry name" value="DUF6508"/>
</dbReference>
<dbReference type="RefSeq" id="WP_154494926.1">
    <property type="nucleotide sequence ID" value="NZ_VUMU01000001.1"/>
</dbReference>
<reference evidence="1 2" key="1">
    <citation type="submission" date="2019-08" db="EMBL/GenBank/DDBJ databases">
        <title>In-depth cultivation of the pig gut microbiome towards novel bacterial diversity and tailored functional studies.</title>
        <authorList>
            <person name="Wylensek D."/>
            <person name="Hitch T.C.A."/>
            <person name="Clavel T."/>
        </authorList>
    </citation>
    <scope>NUCLEOTIDE SEQUENCE [LARGE SCALE GENOMIC DNA]</scope>
    <source>
        <strain evidence="1 2">WCA3-601-WT-6H</strain>
    </source>
</reference>
<accession>A0A6L5YEZ9</accession>
<comment type="caution">
    <text evidence="1">The sequence shown here is derived from an EMBL/GenBank/DDBJ whole genome shotgun (WGS) entry which is preliminary data.</text>
</comment>
<sequence length="301" mass="34849">MGNDTNVNIGNSGEYFVAGELERRGYTVAVPMSNVKDFDLLAIERDTHRQIAIQVKTTGYKQKKWTLSKKNETLLGDNIFYIFVSLNELEAPEYHIVPSKIVADTIRKNHEKWLNTPGKKGQKHNNTNIREFYDLEDSYLDQWELLKMELIDDGKVENGIYSSLTRYISKFSNPPQSKVMPENNIGDGTMEHPYQLPYRTYSREIEDFVKDVYAFERSHPEYQLSRYVFILQYYGIQWDENAMTNVNIDELNGQAVLALIIGAVRAERFCSGALEGFLQNGSIIKWLKRLKKLSDAFEESE</sequence>
<dbReference type="InterPro" id="IPR011856">
    <property type="entry name" value="tRNA_endonuc-like_dom_sf"/>
</dbReference>
<dbReference type="Proteomes" id="UP000476055">
    <property type="component" value="Unassembled WGS sequence"/>
</dbReference>
<dbReference type="EMBL" id="VUMU01000001">
    <property type="protein sequence ID" value="MST56874.1"/>
    <property type="molecule type" value="Genomic_DNA"/>
</dbReference>
<name>A0A6L5YEZ9_9FIRM</name>
<dbReference type="GO" id="GO:0003676">
    <property type="term" value="F:nucleic acid binding"/>
    <property type="evidence" value="ECO:0007669"/>
    <property type="project" value="InterPro"/>
</dbReference>
<proteinExistence type="predicted"/>